<dbReference type="InterPro" id="IPR013217">
    <property type="entry name" value="Methyltransf_12"/>
</dbReference>
<gene>
    <name evidence="2" type="ORF">FHS75_003277</name>
</gene>
<dbReference type="InterPro" id="IPR029063">
    <property type="entry name" value="SAM-dependent_MTases_sf"/>
</dbReference>
<dbReference type="EMBL" id="JACBZF010000009">
    <property type="protein sequence ID" value="NYH96924.1"/>
    <property type="molecule type" value="Genomic_DNA"/>
</dbReference>
<name>A0A7Y9XYH2_9SPHN</name>
<sequence length="198" mass="22938">MSHSLKTVARRIADAAGYDITHITRTVAYREVEKCLDAMPCAELDCLEVAAGWKWRQRDWKSFTEMNWPDHDICKDVLDRQFDIVIADNVWEHLLHPYRATRNVLAMLKPGGLFINITPFMIRHHPIPTDCTRWTELGMRHFLEDAGFDADRIETGSWGNADAVKANFHKWARTGWRRRLPNDPDFPVTVWAFAHAPG</sequence>
<dbReference type="GO" id="GO:0032259">
    <property type="term" value="P:methylation"/>
    <property type="evidence" value="ECO:0007669"/>
    <property type="project" value="UniProtKB-KW"/>
</dbReference>
<dbReference type="Proteomes" id="UP000522081">
    <property type="component" value="Unassembled WGS sequence"/>
</dbReference>
<proteinExistence type="predicted"/>
<dbReference type="SUPFAM" id="SSF53335">
    <property type="entry name" value="S-adenosyl-L-methionine-dependent methyltransferases"/>
    <property type="match status" value="1"/>
</dbReference>
<accession>A0A7Y9XYH2</accession>
<dbReference type="CDD" id="cd02440">
    <property type="entry name" value="AdoMet_MTases"/>
    <property type="match status" value="1"/>
</dbReference>
<comment type="caution">
    <text evidence="2">The sequence shown here is derived from an EMBL/GenBank/DDBJ whole genome shotgun (WGS) entry which is preliminary data.</text>
</comment>
<reference evidence="2 3" key="1">
    <citation type="submission" date="2020-07" db="EMBL/GenBank/DDBJ databases">
        <title>Genomic Encyclopedia of Type Strains, Phase IV (KMG-IV): sequencing the most valuable type-strain genomes for metagenomic binning, comparative biology and taxonomic classification.</title>
        <authorList>
            <person name="Goeker M."/>
        </authorList>
    </citation>
    <scope>NUCLEOTIDE SEQUENCE [LARGE SCALE GENOMIC DNA]</scope>
    <source>
        <strain evidence="2 3">DSM 29043</strain>
    </source>
</reference>
<dbReference type="GO" id="GO:0008168">
    <property type="term" value="F:methyltransferase activity"/>
    <property type="evidence" value="ECO:0007669"/>
    <property type="project" value="UniProtKB-KW"/>
</dbReference>
<keyword evidence="2" id="KW-0808">Transferase</keyword>
<keyword evidence="3" id="KW-1185">Reference proteome</keyword>
<dbReference type="AlphaFoldDB" id="A0A7Y9XYH2"/>
<keyword evidence="2" id="KW-0489">Methyltransferase</keyword>
<protein>
    <submittedName>
        <fullName evidence="2">SAM-dependent methyltransferase</fullName>
    </submittedName>
</protein>
<evidence type="ECO:0000313" key="3">
    <source>
        <dbReference type="Proteomes" id="UP000522081"/>
    </source>
</evidence>
<dbReference type="RefSeq" id="WP_218845306.1">
    <property type="nucleotide sequence ID" value="NZ_BMGF01000011.1"/>
</dbReference>
<organism evidence="2 3">
    <name type="scientific">Novosphingobium marinum</name>
    <dbReference type="NCBI Taxonomy" id="1514948"/>
    <lineage>
        <taxon>Bacteria</taxon>
        <taxon>Pseudomonadati</taxon>
        <taxon>Pseudomonadota</taxon>
        <taxon>Alphaproteobacteria</taxon>
        <taxon>Sphingomonadales</taxon>
        <taxon>Sphingomonadaceae</taxon>
        <taxon>Novosphingobium</taxon>
    </lineage>
</organism>
<dbReference type="Pfam" id="PF08242">
    <property type="entry name" value="Methyltransf_12"/>
    <property type="match status" value="1"/>
</dbReference>
<evidence type="ECO:0000259" key="1">
    <source>
        <dbReference type="Pfam" id="PF08242"/>
    </source>
</evidence>
<evidence type="ECO:0000313" key="2">
    <source>
        <dbReference type="EMBL" id="NYH96924.1"/>
    </source>
</evidence>
<dbReference type="Gene3D" id="3.40.50.150">
    <property type="entry name" value="Vaccinia Virus protein VP39"/>
    <property type="match status" value="1"/>
</dbReference>
<feature type="domain" description="Methyltransferase type 12" evidence="1">
    <location>
        <begin position="53"/>
        <end position="114"/>
    </location>
</feature>